<gene>
    <name evidence="8" type="ORF">TI39_contig349g00010</name>
</gene>
<keyword evidence="5 7" id="KW-0472">Membrane</keyword>
<dbReference type="STRING" id="1047168.A0A0F4GUH7"/>
<dbReference type="OrthoDB" id="3648309at2759"/>
<accession>A0A0F4GUH7</accession>
<keyword evidence="3 7" id="KW-0812">Transmembrane</keyword>
<evidence type="ECO:0000256" key="2">
    <source>
        <dbReference type="ARBA" id="ARBA00005587"/>
    </source>
</evidence>
<feature type="transmembrane region" description="Helical" evidence="7">
    <location>
        <begin position="108"/>
        <end position="126"/>
    </location>
</feature>
<evidence type="ECO:0000256" key="6">
    <source>
        <dbReference type="SAM" id="MobiDB-lite"/>
    </source>
</evidence>
<comment type="similarity">
    <text evidence="2">Belongs to the acetate uptake transporter (AceTr) (TC 2.A.96) family.</text>
</comment>
<feature type="transmembrane region" description="Helical" evidence="7">
    <location>
        <begin position="68"/>
        <end position="88"/>
    </location>
</feature>
<evidence type="ECO:0000256" key="4">
    <source>
        <dbReference type="ARBA" id="ARBA00022989"/>
    </source>
</evidence>
<feature type="compositionally biased region" description="Basic and acidic residues" evidence="6">
    <location>
        <begin position="1"/>
        <end position="11"/>
    </location>
</feature>
<keyword evidence="9" id="KW-1185">Reference proteome</keyword>
<organism evidence="8 9">
    <name type="scientific">Zymoseptoria brevis</name>
    <dbReference type="NCBI Taxonomy" id="1047168"/>
    <lineage>
        <taxon>Eukaryota</taxon>
        <taxon>Fungi</taxon>
        <taxon>Dikarya</taxon>
        <taxon>Ascomycota</taxon>
        <taxon>Pezizomycotina</taxon>
        <taxon>Dothideomycetes</taxon>
        <taxon>Dothideomycetidae</taxon>
        <taxon>Mycosphaerellales</taxon>
        <taxon>Mycosphaerellaceae</taxon>
        <taxon>Zymoseptoria</taxon>
    </lineage>
</organism>
<dbReference type="EMBL" id="LAFY01000341">
    <property type="protein sequence ID" value="KJX99865.1"/>
    <property type="molecule type" value="Genomic_DNA"/>
</dbReference>
<dbReference type="Proteomes" id="UP000033647">
    <property type="component" value="Unassembled WGS sequence"/>
</dbReference>
<feature type="transmembrane region" description="Helical" evidence="7">
    <location>
        <begin position="176"/>
        <end position="196"/>
    </location>
</feature>
<proteinExistence type="inferred from homology"/>
<name>A0A0F4GUH7_9PEZI</name>
<dbReference type="AlphaFoldDB" id="A0A0F4GUH7"/>
<feature type="transmembrane region" description="Helical" evidence="7">
    <location>
        <begin position="133"/>
        <end position="156"/>
    </location>
</feature>
<feature type="compositionally biased region" description="Polar residues" evidence="6">
    <location>
        <begin position="12"/>
        <end position="22"/>
    </location>
</feature>
<evidence type="ECO:0000256" key="1">
    <source>
        <dbReference type="ARBA" id="ARBA00004141"/>
    </source>
</evidence>
<dbReference type="Pfam" id="PF01184">
    <property type="entry name" value="Gpr1_Fun34_YaaH"/>
    <property type="match status" value="1"/>
</dbReference>
<evidence type="ECO:0000256" key="5">
    <source>
        <dbReference type="ARBA" id="ARBA00023136"/>
    </source>
</evidence>
<evidence type="ECO:0000313" key="8">
    <source>
        <dbReference type="EMBL" id="KJX99865.1"/>
    </source>
</evidence>
<dbReference type="InterPro" id="IPR000791">
    <property type="entry name" value="Gpr1/Fun34/SatP-like"/>
</dbReference>
<protein>
    <submittedName>
        <fullName evidence="8">GPR1/FUN34/YaaH-class plasma membrane protein</fullName>
    </submittedName>
</protein>
<keyword evidence="4 7" id="KW-1133">Transmembrane helix</keyword>
<dbReference type="GO" id="GO:0005886">
    <property type="term" value="C:plasma membrane"/>
    <property type="evidence" value="ECO:0007669"/>
    <property type="project" value="TreeGrafter"/>
</dbReference>
<dbReference type="PANTHER" id="PTHR31123">
    <property type="entry name" value="ACCUMULATION OF DYADS PROTEIN 2-RELATED"/>
    <property type="match status" value="1"/>
</dbReference>
<comment type="caution">
    <text evidence="8">The sequence shown here is derived from an EMBL/GenBank/DDBJ whole genome shotgun (WGS) entry which is preliminary data.</text>
</comment>
<feature type="transmembrane region" description="Helical" evidence="7">
    <location>
        <begin position="203"/>
        <end position="225"/>
    </location>
</feature>
<evidence type="ECO:0000256" key="7">
    <source>
        <dbReference type="SAM" id="Phobius"/>
    </source>
</evidence>
<reference evidence="8 9" key="1">
    <citation type="submission" date="2015-03" db="EMBL/GenBank/DDBJ databases">
        <title>RNA-seq based gene annotation and comparative genomics of four Zymoseptoria species reveal species-specific pathogenicity related genes and transposable element activity.</title>
        <authorList>
            <person name="Grandaubert J."/>
            <person name="Bhattacharyya A."/>
            <person name="Stukenbrock E.H."/>
        </authorList>
    </citation>
    <scope>NUCLEOTIDE SEQUENCE [LARGE SCALE GENOMIC DNA]</scope>
    <source>
        <strain evidence="8 9">Zb18110</strain>
    </source>
</reference>
<evidence type="ECO:0000313" key="9">
    <source>
        <dbReference type="Proteomes" id="UP000033647"/>
    </source>
</evidence>
<sequence length="308" mass="33702">MTDFEKTHALHEQSNTQHNANDSDNDFIPRQITRSGTNVTISSELFEKMYLNPKVADPPGMKHPLQKLFGNPTPLGIVGFELSLMPLAMEMMGWRQAGGGGSFQNAAIIFYGGILVWVAGIFEFLLGNTFSFLVFMSFGSFYASSGAMYMPSFGVYASYSPDPINDPAAGLNSPEFNANMGFYWVAFTLLMSFFWICTIRTNVVFVALFACIVLGSCLISGLYFSVAGGNLQTAHNLQVAAGGIFFVATIIGWYLFAALVFPTVDFPVSLPMGDLTNVVPSLTQLRNRKQQDMGKRKKSDADSVADKV</sequence>
<feature type="region of interest" description="Disordered" evidence="6">
    <location>
        <begin position="288"/>
        <end position="308"/>
    </location>
</feature>
<feature type="compositionally biased region" description="Basic and acidic residues" evidence="6">
    <location>
        <begin position="289"/>
        <end position="308"/>
    </location>
</feature>
<comment type="subcellular location">
    <subcellularLocation>
        <location evidence="1">Membrane</location>
        <topology evidence="1">Multi-pass membrane protein</topology>
    </subcellularLocation>
</comment>
<feature type="region of interest" description="Disordered" evidence="6">
    <location>
        <begin position="1"/>
        <end position="29"/>
    </location>
</feature>
<evidence type="ECO:0000256" key="3">
    <source>
        <dbReference type="ARBA" id="ARBA00022692"/>
    </source>
</evidence>
<feature type="transmembrane region" description="Helical" evidence="7">
    <location>
        <begin position="237"/>
        <end position="261"/>
    </location>
</feature>
<dbReference type="InterPro" id="IPR051633">
    <property type="entry name" value="AceTr"/>
</dbReference>
<dbReference type="PANTHER" id="PTHR31123:SF4">
    <property type="entry name" value="PROTEIN ALCS"/>
    <property type="match status" value="1"/>
</dbReference>
<dbReference type="GO" id="GO:0015123">
    <property type="term" value="F:acetate transmembrane transporter activity"/>
    <property type="evidence" value="ECO:0007669"/>
    <property type="project" value="TreeGrafter"/>
</dbReference>